<proteinExistence type="predicted"/>
<evidence type="ECO:0000256" key="1">
    <source>
        <dbReference type="ARBA" id="ARBA00004141"/>
    </source>
</evidence>
<name>A0A8H7WIW1_9HELO</name>
<dbReference type="Proteomes" id="UP000664132">
    <property type="component" value="Unassembled WGS sequence"/>
</dbReference>
<keyword evidence="4 5" id="KW-0472">Membrane</keyword>
<protein>
    <submittedName>
        <fullName evidence="6">Uncharacterized protein</fullName>
    </submittedName>
</protein>
<dbReference type="EMBL" id="JAFJYH010000010">
    <property type="protein sequence ID" value="KAG4425493.1"/>
    <property type="molecule type" value="Genomic_DNA"/>
</dbReference>
<evidence type="ECO:0000313" key="6">
    <source>
        <dbReference type="EMBL" id="KAG4425493.1"/>
    </source>
</evidence>
<dbReference type="OrthoDB" id="3565327at2759"/>
<organism evidence="6 7">
    <name type="scientific">Cadophora malorum</name>
    <dbReference type="NCBI Taxonomy" id="108018"/>
    <lineage>
        <taxon>Eukaryota</taxon>
        <taxon>Fungi</taxon>
        <taxon>Dikarya</taxon>
        <taxon>Ascomycota</taxon>
        <taxon>Pezizomycotina</taxon>
        <taxon>Leotiomycetes</taxon>
        <taxon>Helotiales</taxon>
        <taxon>Ploettnerulaceae</taxon>
        <taxon>Cadophora</taxon>
    </lineage>
</organism>
<reference evidence="6" key="1">
    <citation type="submission" date="2021-02" db="EMBL/GenBank/DDBJ databases">
        <title>Genome sequence Cadophora malorum strain M34.</title>
        <authorList>
            <person name="Stefanovic E."/>
            <person name="Vu D."/>
            <person name="Scully C."/>
            <person name="Dijksterhuis J."/>
            <person name="Roader J."/>
            <person name="Houbraken J."/>
        </authorList>
    </citation>
    <scope>NUCLEOTIDE SEQUENCE</scope>
    <source>
        <strain evidence="6">M34</strain>
    </source>
</reference>
<dbReference type="GO" id="GO:0016020">
    <property type="term" value="C:membrane"/>
    <property type="evidence" value="ECO:0007669"/>
    <property type="project" value="UniProtKB-SubCell"/>
</dbReference>
<dbReference type="Gene3D" id="1.20.58.340">
    <property type="entry name" value="Magnesium transport protein CorA, transmembrane region"/>
    <property type="match status" value="1"/>
</dbReference>
<evidence type="ECO:0000256" key="4">
    <source>
        <dbReference type="ARBA" id="ARBA00023136"/>
    </source>
</evidence>
<dbReference type="AlphaFoldDB" id="A0A8H7WIW1"/>
<gene>
    <name evidence="6" type="ORF">IFR04_001412</name>
</gene>
<dbReference type="InterPro" id="IPR045863">
    <property type="entry name" value="CorA_TM1_TM2"/>
</dbReference>
<feature type="transmembrane region" description="Helical" evidence="5">
    <location>
        <begin position="156"/>
        <end position="179"/>
    </location>
</feature>
<sequence length="198" mass="22604">MYLLASCIWEENLRNLDKEIKRISFKEIRNPKLEINGALHDRRQDLAYIKAGLTETAMYIPADVVRFFEAFPIGWTSRTRTGNWQRLIDETTKFEAFLMETFQLFMSSVSVQDSRLSINQAQRGGQITLLALIYVPLSFVTGIFGMNIQQINGSGLNIWVCFVTLVPVVFITVLVFLAVKLHGDRKAARKTLVQSLQV</sequence>
<dbReference type="Pfam" id="PF01544">
    <property type="entry name" value="CorA"/>
    <property type="match status" value="1"/>
</dbReference>
<feature type="transmembrane region" description="Helical" evidence="5">
    <location>
        <begin position="127"/>
        <end position="144"/>
    </location>
</feature>
<comment type="subcellular location">
    <subcellularLocation>
        <location evidence="1">Membrane</location>
        <topology evidence="1">Multi-pass membrane protein</topology>
    </subcellularLocation>
</comment>
<dbReference type="InterPro" id="IPR002523">
    <property type="entry name" value="MgTranspt_CorA/ZnTranspt_ZntB"/>
</dbReference>
<evidence type="ECO:0000256" key="3">
    <source>
        <dbReference type="ARBA" id="ARBA00022989"/>
    </source>
</evidence>
<dbReference type="GO" id="GO:0046873">
    <property type="term" value="F:metal ion transmembrane transporter activity"/>
    <property type="evidence" value="ECO:0007669"/>
    <property type="project" value="InterPro"/>
</dbReference>
<keyword evidence="7" id="KW-1185">Reference proteome</keyword>
<evidence type="ECO:0000256" key="2">
    <source>
        <dbReference type="ARBA" id="ARBA00022692"/>
    </source>
</evidence>
<keyword evidence="3 5" id="KW-1133">Transmembrane helix</keyword>
<evidence type="ECO:0000313" key="7">
    <source>
        <dbReference type="Proteomes" id="UP000664132"/>
    </source>
</evidence>
<accession>A0A8H7WIW1</accession>
<evidence type="ECO:0000256" key="5">
    <source>
        <dbReference type="SAM" id="Phobius"/>
    </source>
</evidence>
<dbReference type="SUPFAM" id="SSF144083">
    <property type="entry name" value="Magnesium transport protein CorA, transmembrane region"/>
    <property type="match status" value="1"/>
</dbReference>
<keyword evidence="2 5" id="KW-0812">Transmembrane</keyword>
<comment type="caution">
    <text evidence="6">The sequence shown here is derived from an EMBL/GenBank/DDBJ whole genome shotgun (WGS) entry which is preliminary data.</text>
</comment>